<keyword evidence="2" id="KW-1003">Cell membrane</keyword>
<keyword evidence="5 8" id="KW-0812">Transmembrane</keyword>
<dbReference type="RefSeq" id="WP_047887692.1">
    <property type="nucleotide sequence ID" value="NZ_CP071326.1"/>
</dbReference>
<feature type="transmembrane region" description="Helical" evidence="8">
    <location>
        <begin position="25"/>
        <end position="44"/>
    </location>
</feature>
<dbReference type="GO" id="GO:0016787">
    <property type="term" value="F:hydrolase activity"/>
    <property type="evidence" value="ECO:0007669"/>
    <property type="project" value="UniProtKB-KW"/>
</dbReference>
<dbReference type="PANTHER" id="PTHR30443">
    <property type="entry name" value="INNER MEMBRANE PROTEIN"/>
    <property type="match status" value="1"/>
</dbReference>
<keyword evidence="7 8" id="KW-0472">Membrane</keyword>
<feature type="domain" description="Phosphoethanolamine transferase N-terminal" evidence="10">
    <location>
        <begin position="67"/>
        <end position="218"/>
    </location>
</feature>
<dbReference type="AlphaFoldDB" id="A0A0J1JQM1"/>
<proteinExistence type="predicted"/>
<name>A0A0J1JQM1_9GAMM</name>
<dbReference type="InterPro" id="IPR017850">
    <property type="entry name" value="Alkaline_phosphatase_core_sf"/>
</dbReference>
<feature type="domain" description="Sulfatase N-terminal" evidence="9">
    <location>
        <begin position="244"/>
        <end position="534"/>
    </location>
</feature>
<dbReference type="InterPro" id="IPR000917">
    <property type="entry name" value="Sulfatase_N"/>
</dbReference>
<evidence type="ECO:0000256" key="3">
    <source>
        <dbReference type="ARBA" id="ARBA00022519"/>
    </source>
</evidence>
<protein>
    <submittedName>
        <fullName evidence="11">Hydrolase</fullName>
    </submittedName>
</protein>
<dbReference type="SUPFAM" id="SSF53649">
    <property type="entry name" value="Alkaline phosphatase-like"/>
    <property type="match status" value="1"/>
</dbReference>
<keyword evidence="3" id="KW-0997">Cell inner membrane</keyword>
<evidence type="ECO:0000259" key="9">
    <source>
        <dbReference type="Pfam" id="PF00884"/>
    </source>
</evidence>
<evidence type="ECO:0000256" key="2">
    <source>
        <dbReference type="ARBA" id="ARBA00022475"/>
    </source>
</evidence>
<dbReference type="InterPro" id="IPR058130">
    <property type="entry name" value="PEA_transf_C"/>
</dbReference>
<evidence type="ECO:0000259" key="10">
    <source>
        <dbReference type="Pfam" id="PF08019"/>
    </source>
</evidence>
<feature type="transmembrane region" description="Helical" evidence="8">
    <location>
        <begin position="56"/>
        <end position="80"/>
    </location>
</feature>
<evidence type="ECO:0000313" key="12">
    <source>
        <dbReference type="Proteomes" id="UP000035909"/>
    </source>
</evidence>
<dbReference type="GO" id="GO:0009244">
    <property type="term" value="P:lipopolysaccharide core region biosynthetic process"/>
    <property type="evidence" value="ECO:0007669"/>
    <property type="project" value="TreeGrafter"/>
</dbReference>
<evidence type="ECO:0000256" key="4">
    <source>
        <dbReference type="ARBA" id="ARBA00022679"/>
    </source>
</evidence>
<dbReference type="GO" id="GO:0016776">
    <property type="term" value="F:phosphotransferase activity, phosphate group as acceptor"/>
    <property type="evidence" value="ECO:0007669"/>
    <property type="project" value="TreeGrafter"/>
</dbReference>
<evidence type="ECO:0000313" key="11">
    <source>
        <dbReference type="EMBL" id="KLV04547.1"/>
    </source>
</evidence>
<dbReference type="OrthoDB" id="9786870at2"/>
<dbReference type="Pfam" id="PF08019">
    <property type="entry name" value="EptA_B_N"/>
    <property type="match status" value="1"/>
</dbReference>
<evidence type="ECO:0000256" key="5">
    <source>
        <dbReference type="ARBA" id="ARBA00022692"/>
    </source>
</evidence>
<dbReference type="InterPro" id="IPR040423">
    <property type="entry name" value="PEA_transferase"/>
</dbReference>
<feature type="transmembrane region" description="Helical" evidence="8">
    <location>
        <begin position="128"/>
        <end position="151"/>
    </location>
</feature>
<evidence type="ECO:0000256" key="7">
    <source>
        <dbReference type="ARBA" id="ARBA00023136"/>
    </source>
</evidence>
<dbReference type="PATRIC" id="fig|320778.3.peg.5030"/>
<comment type="subcellular location">
    <subcellularLocation>
        <location evidence="1">Cell inner membrane</location>
        <topology evidence="1">Multi-pass membrane protein</topology>
    </subcellularLocation>
</comment>
<keyword evidence="11" id="KW-0378">Hydrolase</keyword>
<dbReference type="EMBL" id="LDOU01000034">
    <property type="protein sequence ID" value="KLV04547.1"/>
    <property type="molecule type" value="Genomic_DNA"/>
</dbReference>
<dbReference type="GO" id="GO:0005886">
    <property type="term" value="C:plasma membrane"/>
    <property type="evidence" value="ECO:0007669"/>
    <property type="project" value="UniProtKB-SubCell"/>
</dbReference>
<dbReference type="PANTHER" id="PTHR30443:SF0">
    <property type="entry name" value="PHOSPHOETHANOLAMINE TRANSFERASE EPTA"/>
    <property type="match status" value="1"/>
</dbReference>
<dbReference type="CDD" id="cd16017">
    <property type="entry name" value="LptA"/>
    <property type="match status" value="1"/>
</dbReference>
<dbReference type="Proteomes" id="UP000035909">
    <property type="component" value="Unassembled WGS sequence"/>
</dbReference>
<dbReference type="InterPro" id="IPR012549">
    <property type="entry name" value="EptA-like_N"/>
</dbReference>
<evidence type="ECO:0000256" key="6">
    <source>
        <dbReference type="ARBA" id="ARBA00022989"/>
    </source>
</evidence>
<dbReference type="NCBIfam" id="NF028537">
    <property type="entry name" value="P_eth_NH2_trans"/>
    <property type="match status" value="1"/>
</dbReference>
<organism evidence="11 12">
    <name type="scientific">Photobacterium ganghwense</name>
    <dbReference type="NCBI Taxonomy" id="320778"/>
    <lineage>
        <taxon>Bacteria</taxon>
        <taxon>Pseudomonadati</taxon>
        <taxon>Pseudomonadota</taxon>
        <taxon>Gammaproteobacteria</taxon>
        <taxon>Vibrionales</taxon>
        <taxon>Vibrionaceae</taxon>
        <taxon>Photobacterium</taxon>
    </lineage>
</organism>
<dbReference type="Pfam" id="PF00884">
    <property type="entry name" value="Sulfatase"/>
    <property type="match status" value="1"/>
</dbReference>
<sequence>MKTGFLSLNTLTATLRKPFQMEMSAVTYIVMVAAYFALVLNLPVTSKIYQLAAQSSLSFVASSPLLLFFCFIIIFTLFSLPFVLKPFSVILTLLSSMAFYASMKYNVIFDYGMIENIFETNSGEATSYLSLSSVLYFVVFGLMPALFFSSITVKKAESHFKAVLKRLIAVLVAILGIALIALLFYKDYASVGRNNSYLNKMINPAFAYNTIKYVQRNYLTEPLVYQPLGEDAKLVSVPNGKPNLVVLVVGETARAMNYHYNGYSRNTNPYTEGMGLIAFQNVSSCGTATAVSVPCLFSNMNRGGYNKAQANSRDNAMNVIGRAGVDLTWIDNDGGDKSIAKNFRLLGVDHTANPDLCKDDACYDEVLLPMLDQQIQATDGNKLIAFHIMGSHGPTYYKRYPKDKARFLPDCPRSDIEHCTDEQIVNTYDNTIAYTDFVLAEMINKLKTYQDRYNVALMYISDHGESLGENGIYLHGTPYAIAPKEQTQVPWLMWLPDQYSEQRKIDRECLSASAKTGEYSHDNFFHTLIGFFGVTTQDKNNDMDIISRCQASMS</sequence>
<feature type="transmembrane region" description="Helical" evidence="8">
    <location>
        <begin position="163"/>
        <end position="185"/>
    </location>
</feature>
<feature type="transmembrane region" description="Helical" evidence="8">
    <location>
        <begin position="87"/>
        <end position="108"/>
    </location>
</feature>
<keyword evidence="6 8" id="KW-1133">Transmembrane helix</keyword>
<gene>
    <name evidence="11" type="ORF">ABT57_23535</name>
</gene>
<comment type="caution">
    <text evidence="11">The sequence shown here is derived from an EMBL/GenBank/DDBJ whole genome shotgun (WGS) entry which is preliminary data.</text>
</comment>
<evidence type="ECO:0000256" key="1">
    <source>
        <dbReference type="ARBA" id="ARBA00004429"/>
    </source>
</evidence>
<accession>A0A0J1JQM1</accession>
<keyword evidence="12" id="KW-1185">Reference proteome</keyword>
<reference evidence="11 12" key="1">
    <citation type="submission" date="2015-05" db="EMBL/GenBank/DDBJ databases">
        <title>Photobacterium galathea sp. nov.</title>
        <authorList>
            <person name="Machado H."/>
            <person name="Gram L."/>
        </authorList>
    </citation>
    <scope>NUCLEOTIDE SEQUENCE [LARGE SCALE GENOMIC DNA]</scope>
    <source>
        <strain evidence="11 12">DSM 22954</strain>
    </source>
</reference>
<dbReference type="Gene3D" id="3.40.720.10">
    <property type="entry name" value="Alkaline Phosphatase, subunit A"/>
    <property type="match status" value="1"/>
</dbReference>
<dbReference type="STRING" id="320778.ABT57_23535"/>
<keyword evidence="4" id="KW-0808">Transferase</keyword>
<evidence type="ECO:0000256" key="8">
    <source>
        <dbReference type="SAM" id="Phobius"/>
    </source>
</evidence>